<reference evidence="1 2" key="1">
    <citation type="submission" date="2019-01" db="EMBL/GenBank/DDBJ databases">
        <title>Genome sequences of Streptomyces and Rhizobium isolates collected from root and soil.</title>
        <authorList>
            <person name="Chhettri S."/>
            <person name="Sevigny J.L."/>
            <person name="Sen A."/>
            <person name="Ennis N."/>
            <person name="Tisa L."/>
        </authorList>
    </citation>
    <scope>NUCLEOTIDE SEQUENCE [LARGE SCALE GENOMIC DNA]</scope>
    <source>
        <strain evidence="1 2">San01</strain>
    </source>
</reference>
<evidence type="ECO:0000313" key="1">
    <source>
        <dbReference type="EMBL" id="RVU18946.1"/>
    </source>
</evidence>
<dbReference type="EMBL" id="RZYA01000019">
    <property type="protein sequence ID" value="RVU18946.1"/>
    <property type="molecule type" value="Genomic_DNA"/>
</dbReference>
<sequence>MLTTFSSEGASKLFMRAGHETVTPGGMGRAIQDPIISDPGQLLLDSGPGVSFRPFTESVIDEPTQVNQTTFGAPGRSIQVQHRPWGPRCRQNQAPIIGAIEDDIVKREALFGVCADGVDDTVDNEVVSHMGSADPGSLEPNLSVDPATSTKVEAAADHGAAESKRTPYRASIELCSAADPSAEELHLTGHM</sequence>
<dbReference type="AlphaFoldDB" id="A0A3S2XNA9"/>
<name>A0A3S2XNA9_9ACTN</name>
<accession>A0A3S2XNA9</accession>
<gene>
    <name evidence="1" type="ORF">EOT10_31060</name>
</gene>
<dbReference type="Proteomes" id="UP000283128">
    <property type="component" value="Unassembled WGS sequence"/>
</dbReference>
<proteinExistence type="predicted"/>
<organism evidence="1 2">
    <name type="scientific">Streptomyces antnestii</name>
    <dbReference type="NCBI Taxonomy" id="2494256"/>
    <lineage>
        <taxon>Bacteria</taxon>
        <taxon>Bacillati</taxon>
        <taxon>Actinomycetota</taxon>
        <taxon>Actinomycetes</taxon>
        <taxon>Kitasatosporales</taxon>
        <taxon>Streptomycetaceae</taxon>
        <taxon>Streptomyces</taxon>
    </lineage>
</organism>
<keyword evidence="2" id="KW-1185">Reference proteome</keyword>
<evidence type="ECO:0000313" key="2">
    <source>
        <dbReference type="Proteomes" id="UP000283128"/>
    </source>
</evidence>
<protein>
    <submittedName>
        <fullName evidence="1">Uncharacterized protein</fullName>
    </submittedName>
</protein>
<comment type="caution">
    <text evidence="1">The sequence shown here is derived from an EMBL/GenBank/DDBJ whole genome shotgun (WGS) entry which is preliminary data.</text>
</comment>